<evidence type="ECO:0000313" key="7">
    <source>
        <dbReference type="Proteomes" id="UP000033358"/>
    </source>
</evidence>
<feature type="non-terminal residue" evidence="6">
    <location>
        <position position="1"/>
    </location>
</feature>
<dbReference type="Pfam" id="PF02600">
    <property type="entry name" value="DsbB"/>
    <property type="match status" value="1"/>
</dbReference>
<evidence type="ECO:0000256" key="3">
    <source>
        <dbReference type="ARBA" id="ARBA00022989"/>
    </source>
</evidence>
<comment type="caution">
    <text evidence="6">The sequence shown here is derived from an EMBL/GenBank/DDBJ whole genome shotgun (WGS) entry which is preliminary data.</text>
</comment>
<evidence type="ECO:0000313" key="6">
    <source>
        <dbReference type="EMBL" id="KKB96782.1"/>
    </source>
</evidence>
<keyword evidence="4 5" id="KW-0472">Membrane</keyword>
<evidence type="ECO:0000256" key="4">
    <source>
        <dbReference type="ARBA" id="ARBA00023136"/>
    </source>
</evidence>
<reference evidence="6 7" key="1">
    <citation type="submission" date="2015-02" db="EMBL/GenBank/DDBJ databases">
        <title>Single cell genomics of a rare environmental alphaproteobacterium provides unique insights into Rickettsiaceae evolution.</title>
        <authorList>
            <person name="Martijn J."/>
            <person name="Schulz F."/>
            <person name="Zaremba-Niedzwiedzka K."/>
            <person name="Viklund J."/>
            <person name="Stepanauskas R."/>
            <person name="Andersson S.G.E."/>
            <person name="Horn M."/>
            <person name="Guy L."/>
            <person name="Ettema T.J.G."/>
        </authorList>
    </citation>
    <scope>NUCLEOTIDE SEQUENCE [LARGE SCALE GENOMIC DNA]</scope>
    <source>
        <strain evidence="6 7">SCGC AAA041-L04</strain>
    </source>
</reference>
<dbReference type="GO" id="GO:0006457">
    <property type="term" value="P:protein folding"/>
    <property type="evidence" value="ECO:0007669"/>
    <property type="project" value="InterPro"/>
</dbReference>
<dbReference type="GO" id="GO:0016020">
    <property type="term" value="C:membrane"/>
    <property type="evidence" value="ECO:0007669"/>
    <property type="project" value="UniProtKB-SubCell"/>
</dbReference>
<name>A0A0F5MRV4_9RICK</name>
<keyword evidence="7" id="KW-1185">Reference proteome</keyword>
<dbReference type="Gene3D" id="1.20.1550.10">
    <property type="entry name" value="DsbB-like"/>
    <property type="match status" value="1"/>
</dbReference>
<dbReference type="InterPro" id="IPR003752">
    <property type="entry name" value="DiS_bond_form_DsbB/BdbC"/>
</dbReference>
<evidence type="ECO:0000256" key="5">
    <source>
        <dbReference type="SAM" id="Phobius"/>
    </source>
</evidence>
<evidence type="ECO:0000256" key="2">
    <source>
        <dbReference type="ARBA" id="ARBA00022692"/>
    </source>
</evidence>
<protein>
    <recommendedName>
        <fullName evidence="8">Disulfide bond formation protein B</fullName>
    </recommendedName>
</protein>
<comment type="subcellular location">
    <subcellularLocation>
        <location evidence="1">Membrane</location>
        <topology evidence="1">Multi-pass membrane protein</topology>
    </subcellularLocation>
</comment>
<dbReference type="InterPro" id="IPR023380">
    <property type="entry name" value="DsbB-like_sf"/>
</dbReference>
<dbReference type="AlphaFoldDB" id="A0A0F5MRV4"/>
<dbReference type="Proteomes" id="UP000033358">
    <property type="component" value="Unassembled WGS sequence"/>
</dbReference>
<dbReference type="EMBL" id="JYHA01000025">
    <property type="protein sequence ID" value="KKB96782.1"/>
    <property type="molecule type" value="Genomic_DNA"/>
</dbReference>
<evidence type="ECO:0008006" key="8">
    <source>
        <dbReference type="Google" id="ProtNLM"/>
    </source>
</evidence>
<dbReference type="GO" id="GO:0015035">
    <property type="term" value="F:protein-disulfide reductase activity"/>
    <property type="evidence" value="ECO:0007669"/>
    <property type="project" value="InterPro"/>
</dbReference>
<keyword evidence="3 5" id="KW-1133">Transmembrane helix</keyword>
<organism evidence="6 7">
    <name type="scientific">Candidatus Arcanibacter lacustris</name>
    <dbReference type="NCBI Taxonomy" id="1607817"/>
    <lineage>
        <taxon>Bacteria</taxon>
        <taxon>Pseudomonadati</taxon>
        <taxon>Pseudomonadota</taxon>
        <taxon>Alphaproteobacteria</taxon>
        <taxon>Rickettsiales</taxon>
        <taxon>Candidatus Arcanibacter</taxon>
    </lineage>
</organism>
<gene>
    <name evidence="6" type="ORF">SZ25_00131</name>
</gene>
<feature type="transmembrane region" description="Helical" evidence="5">
    <location>
        <begin position="64"/>
        <end position="87"/>
    </location>
</feature>
<accession>A0A0F5MRV4</accession>
<dbReference type="SUPFAM" id="SSF158442">
    <property type="entry name" value="DsbB-like"/>
    <property type="match status" value="1"/>
</dbReference>
<sequence>NLLPLIIVIFIASSALAFYHVGVERHIFEATYACTNKLQPVTNIEELRKQLEDNPRPSCADPEFSFLSISFAGWNLLLSVFMGFISIMGMRKCKKNYQEVSQKINL</sequence>
<keyword evidence="2 5" id="KW-0812">Transmembrane</keyword>
<evidence type="ECO:0000256" key="1">
    <source>
        <dbReference type="ARBA" id="ARBA00004141"/>
    </source>
</evidence>
<proteinExistence type="predicted"/>